<sequence>MCTHSSPFTIISDYFALSNVGVGMKATSEEIQKCHSTLPTRPISYTFPILARTDQSRTSSGLLRHTIVSRRKHPVEFLHPLMLVVFDCTASVFEP</sequence>
<dbReference type="Proteomes" id="UP001498398">
    <property type="component" value="Unassembled WGS sequence"/>
</dbReference>
<evidence type="ECO:0000313" key="1">
    <source>
        <dbReference type="EMBL" id="KAK7438101.1"/>
    </source>
</evidence>
<evidence type="ECO:0000313" key="2">
    <source>
        <dbReference type="Proteomes" id="UP001498398"/>
    </source>
</evidence>
<dbReference type="EMBL" id="JBANRG010000081">
    <property type="protein sequence ID" value="KAK7438101.1"/>
    <property type="molecule type" value="Genomic_DNA"/>
</dbReference>
<accession>A0ABR1IU05</accession>
<reference evidence="1 2" key="1">
    <citation type="submission" date="2024-01" db="EMBL/GenBank/DDBJ databases">
        <title>A draft genome for the cacao thread blight pathogen Marasmiellus scandens.</title>
        <authorList>
            <person name="Baruah I.K."/>
            <person name="Leung J."/>
            <person name="Bukari Y."/>
            <person name="Amoako-Attah I."/>
            <person name="Meinhardt L.W."/>
            <person name="Bailey B.A."/>
            <person name="Cohen S.P."/>
        </authorList>
    </citation>
    <scope>NUCLEOTIDE SEQUENCE [LARGE SCALE GENOMIC DNA]</scope>
    <source>
        <strain evidence="1 2">GH-19</strain>
    </source>
</reference>
<comment type="caution">
    <text evidence="1">The sequence shown here is derived from an EMBL/GenBank/DDBJ whole genome shotgun (WGS) entry which is preliminary data.</text>
</comment>
<proteinExistence type="predicted"/>
<protein>
    <submittedName>
        <fullName evidence="1">Uncharacterized protein</fullName>
    </submittedName>
</protein>
<organism evidence="1 2">
    <name type="scientific">Marasmiellus scandens</name>
    <dbReference type="NCBI Taxonomy" id="2682957"/>
    <lineage>
        <taxon>Eukaryota</taxon>
        <taxon>Fungi</taxon>
        <taxon>Dikarya</taxon>
        <taxon>Basidiomycota</taxon>
        <taxon>Agaricomycotina</taxon>
        <taxon>Agaricomycetes</taxon>
        <taxon>Agaricomycetidae</taxon>
        <taxon>Agaricales</taxon>
        <taxon>Marasmiineae</taxon>
        <taxon>Omphalotaceae</taxon>
        <taxon>Marasmiellus</taxon>
    </lineage>
</organism>
<gene>
    <name evidence="1" type="ORF">VKT23_018267</name>
</gene>
<keyword evidence="2" id="KW-1185">Reference proteome</keyword>
<name>A0ABR1IU05_9AGAR</name>